<protein>
    <submittedName>
        <fullName evidence="2">Uncharacterized protein</fullName>
    </submittedName>
</protein>
<name>A7NR70_ROSCS</name>
<feature type="compositionally biased region" description="Basic and acidic residues" evidence="1">
    <location>
        <begin position="13"/>
        <end position="25"/>
    </location>
</feature>
<dbReference type="EMBL" id="CP000804">
    <property type="protein sequence ID" value="ABU60066.1"/>
    <property type="molecule type" value="Genomic_DNA"/>
</dbReference>
<accession>A7NR70</accession>
<dbReference type="KEGG" id="rca:Rcas_4033"/>
<dbReference type="RefSeq" id="WP_012122487.1">
    <property type="nucleotide sequence ID" value="NC_009767.1"/>
</dbReference>
<feature type="compositionally biased region" description="Polar residues" evidence="1">
    <location>
        <begin position="1"/>
        <end position="11"/>
    </location>
</feature>
<sequence length="158" mass="17553">MSEQMPNTGQPEPQKETPDLTTELREMGQQLEALFRAFIESERAKQMQATVAKSVQDLAAAVRQTAEKIQSDPRFQQVEDRGRQALERARESQVFHDVQEALVNGLEQINAQLHKLVEKLETERAAAAQTGQGDEANPPVEHVPLEAPATGETKKLDA</sequence>
<evidence type="ECO:0000256" key="1">
    <source>
        <dbReference type="SAM" id="MobiDB-lite"/>
    </source>
</evidence>
<reference evidence="2 3" key="1">
    <citation type="submission" date="2007-08" db="EMBL/GenBank/DDBJ databases">
        <title>Complete sequence of Roseiflexus castenholzii DSM 13941.</title>
        <authorList>
            <consortium name="US DOE Joint Genome Institute"/>
            <person name="Copeland A."/>
            <person name="Lucas S."/>
            <person name="Lapidus A."/>
            <person name="Barry K."/>
            <person name="Glavina del Rio T."/>
            <person name="Dalin E."/>
            <person name="Tice H."/>
            <person name="Pitluck S."/>
            <person name="Thompson L.S."/>
            <person name="Brettin T."/>
            <person name="Bruce D."/>
            <person name="Detter J.C."/>
            <person name="Han C."/>
            <person name="Tapia R."/>
            <person name="Schmutz J."/>
            <person name="Larimer F."/>
            <person name="Land M."/>
            <person name="Hauser L."/>
            <person name="Kyrpides N."/>
            <person name="Mikhailova N."/>
            <person name="Bryant D.A."/>
            <person name="Hanada S."/>
            <person name="Tsukatani Y."/>
            <person name="Richardson P."/>
        </authorList>
    </citation>
    <scope>NUCLEOTIDE SEQUENCE [LARGE SCALE GENOMIC DNA]</scope>
    <source>
        <strain evidence="3">DSM 13941 / HLO8</strain>
    </source>
</reference>
<dbReference type="SUPFAM" id="SSF58113">
    <property type="entry name" value="Apolipoprotein A-I"/>
    <property type="match status" value="1"/>
</dbReference>
<dbReference type="OrthoDB" id="163078at2"/>
<organism evidence="2 3">
    <name type="scientific">Roseiflexus castenholzii (strain DSM 13941 / HLO8)</name>
    <dbReference type="NCBI Taxonomy" id="383372"/>
    <lineage>
        <taxon>Bacteria</taxon>
        <taxon>Bacillati</taxon>
        <taxon>Chloroflexota</taxon>
        <taxon>Chloroflexia</taxon>
        <taxon>Chloroflexales</taxon>
        <taxon>Roseiflexineae</taxon>
        <taxon>Roseiflexaceae</taxon>
        <taxon>Roseiflexus</taxon>
    </lineage>
</organism>
<gene>
    <name evidence="2" type="ordered locus">Rcas_4033</name>
</gene>
<feature type="region of interest" description="Disordered" evidence="1">
    <location>
        <begin position="1"/>
        <end position="25"/>
    </location>
</feature>
<dbReference type="eggNOG" id="ENOG5032JBD">
    <property type="taxonomic scope" value="Bacteria"/>
</dbReference>
<evidence type="ECO:0000313" key="3">
    <source>
        <dbReference type="Proteomes" id="UP000000263"/>
    </source>
</evidence>
<dbReference type="HOGENOM" id="CLU_1538926_0_0_0"/>
<feature type="region of interest" description="Disordered" evidence="1">
    <location>
        <begin position="124"/>
        <end position="158"/>
    </location>
</feature>
<dbReference type="AlphaFoldDB" id="A7NR70"/>
<evidence type="ECO:0000313" key="2">
    <source>
        <dbReference type="EMBL" id="ABU60066.1"/>
    </source>
</evidence>
<proteinExistence type="predicted"/>
<keyword evidence="3" id="KW-1185">Reference proteome</keyword>
<dbReference type="Proteomes" id="UP000000263">
    <property type="component" value="Chromosome"/>
</dbReference>